<name>A0AAD9W3E6_PHOAM</name>
<dbReference type="AlphaFoldDB" id="A0AAD9W3E6"/>
<keyword evidence="3" id="KW-1185">Reference proteome</keyword>
<reference evidence="2" key="1">
    <citation type="submission" date="2023-06" db="EMBL/GenBank/DDBJ databases">
        <authorList>
            <person name="Noh H."/>
        </authorList>
    </citation>
    <scope>NUCLEOTIDE SEQUENCE</scope>
    <source>
        <strain evidence="2">DUCC20226</strain>
    </source>
</reference>
<evidence type="ECO:0000256" key="1">
    <source>
        <dbReference type="SAM" id="MobiDB-lite"/>
    </source>
</evidence>
<feature type="region of interest" description="Disordered" evidence="1">
    <location>
        <begin position="249"/>
        <end position="301"/>
    </location>
</feature>
<comment type="caution">
    <text evidence="2">The sequence shown here is derived from an EMBL/GenBank/DDBJ whole genome shotgun (WGS) entry which is preliminary data.</text>
</comment>
<dbReference type="Proteomes" id="UP001265746">
    <property type="component" value="Unassembled WGS sequence"/>
</dbReference>
<evidence type="ECO:0000313" key="3">
    <source>
        <dbReference type="Proteomes" id="UP001265746"/>
    </source>
</evidence>
<gene>
    <name evidence="2" type="ORF">N8I77_005460</name>
</gene>
<sequence length="301" mass="33840">MLDRQREDDTEARLQASVEEHEMRKKALADMEPLEPNTLWVPLEQGVAIIRGSLLLGLANFFRDCEITVHKLNQPNAEQTLTSKGGTLIRASKRLESLTQKSAQLRVHIEKFKKPPDTEDLKDPAQAALRDMQGLQANHLCMLILFFGSTGERKSREIDSTCSYWIHCAEGLEHGDIDRLGQEPFSMVRLSKLPGPDIFEIMIRLGIKPGKDAAKSFRDRFKSNVVEWEVLPHSFKDFRLAEWSAPTADADSEVSELTDLSDQFPEEDGVEDDEPEVSAGPWTRRRRSKGGKEKPGASSSG</sequence>
<organism evidence="2 3">
    <name type="scientific">Phomopsis amygdali</name>
    <name type="common">Fusicoccum amygdali</name>
    <dbReference type="NCBI Taxonomy" id="1214568"/>
    <lineage>
        <taxon>Eukaryota</taxon>
        <taxon>Fungi</taxon>
        <taxon>Dikarya</taxon>
        <taxon>Ascomycota</taxon>
        <taxon>Pezizomycotina</taxon>
        <taxon>Sordariomycetes</taxon>
        <taxon>Sordariomycetidae</taxon>
        <taxon>Diaporthales</taxon>
        <taxon>Diaporthaceae</taxon>
        <taxon>Diaporthe</taxon>
    </lineage>
</organism>
<feature type="compositionally biased region" description="Acidic residues" evidence="1">
    <location>
        <begin position="264"/>
        <end position="276"/>
    </location>
</feature>
<accession>A0AAD9W3E6</accession>
<protein>
    <submittedName>
        <fullName evidence="2">Uncharacterized protein</fullName>
    </submittedName>
</protein>
<proteinExistence type="predicted"/>
<dbReference type="EMBL" id="JAUJFL010000003">
    <property type="protein sequence ID" value="KAK2606729.1"/>
    <property type="molecule type" value="Genomic_DNA"/>
</dbReference>
<evidence type="ECO:0000313" key="2">
    <source>
        <dbReference type="EMBL" id="KAK2606729.1"/>
    </source>
</evidence>